<dbReference type="SMART" id="SM00327">
    <property type="entry name" value="VWA"/>
    <property type="match status" value="1"/>
</dbReference>
<gene>
    <name evidence="3" type="ORF">W911_14510</name>
</gene>
<keyword evidence="1" id="KW-0812">Transmembrane</keyword>
<feature type="domain" description="VWFA" evidence="2">
    <location>
        <begin position="83"/>
        <end position="283"/>
    </location>
</feature>
<feature type="transmembrane region" description="Helical" evidence="1">
    <location>
        <begin position="48"/>
        <end position="68"/>
    </location>
</feature>
<dbReference type="InterPro" id="IPR002035">
    <property type="entry name" value="VWF_A"/>
</dbReference>
<dbReference type="PATRIC" id="fig|1029756.8.peg.3022"/>
<dbReference type="AlphaFoldDB" id="V5SH24"/>
<keyword evidence="4" id="KW-1185">Reference proteome</keyword>
<dbReference type="PROSITE" id="PS50234">
    <property type="entry name" value="VWFA"/>
    <property type="match status" value="1"/>
</dbReference>
<dbReference type="CDD" id="cd00198">
    <property type="entry name" value="vWFA"/>
    <property type="match status" value="1"/>
</dbReference>
<organism evidence="3 4">
    <name type="scientific">Hyphomicrobium nitrativorans NL23</name>
    <dbReference type="NCBI Taxonomy" id="1029756"/>
    <lineage>
        <taxon>Bacteria</taxon>
        <taxon>Pseudomonadati</taxon>
        <taxon>Pseudomonadota</taxon>
        <taxon>Alphaproteobacteria</taxon>
        <taxon>Hyphomicrobiales</taxon>
        <taxon>Hyphomicrobiaceae</taxon>
        <taxon>Hyphomicrobium</taxon>
    </lineage>
</organism>
<keyword evidence="1" id="KW-0472">Membrane</keyword>
<dbReference type="Gene3D" id="3.40.50.410">
    <property type="entry name" value="von Willebrand factor, type A domain"/>
    <property type="match status" value="1"/>
</dbReference>
<evidence type="ECO:0000313" key="4">
    <source>
        <dbReference type="Proteomes" id="UP000018542"/>
    </source>
</evidence>
<dbReference type="EMBL" id="CP006912">
    <property type="protein sequence ID" value="AHB49340.1"/>
    <property type="molecule type" value="Genomic_DNA"/>
</dbReference>
<dbReference type="Pfam" id="PF13519">
    <property type="entry name" value="VWA_2"/>
    <property type="match status" value="1"/>
</dbReference>
<proteinExistence type="predicted"/>
<keyword evidence="1" id="KW-1133">Transmembrane helix</keyword>
<sequence length="336" mass="36540">MNIALATPWVLALLPLALLPLVLSANRPESYPSIDTMEADPLSSILNWILRLAGAIAIAALILGIGGIHRLGQTVEKTGEGAHIVLLIDRSSSMDNNFAGRPPEGGEESKSAAARRLLRDFVLERDHDLIGVAAFSTSPMHVLPMTDHKEAILAAIDAINRPGLAFTNVGRGLALALDIQEADPSPAARAIVLVSDGAAVIDREVQELLRKAFARRPINLYWLFMRTQGTPGIDAKPEPGQRDTPQALPERHLDIFFKSLDVKAYRAFEAESPQAVEEAIDEIATLERNPITYVERIPHEDLKPRAFGVALAAMLVLIAARLAEVRLVPAREREAI</sequence>
<dbReference type="SUPFAM" id="SSF53300">
    <property type="entry name" value="vWA-like"/>
    <property type="match status" value="1"/>
</dbReference>
<protein>
    <submittedName>
        <fullName evidence="3">von Willebrand factor A</fullName>
    </submittedName>
</protein>
<evidence type="ECO:0000313" key="3">
    <source>
        <dbReference type="EMBL" id="AHB49340.1"/>
    </source>
</evidence>
<evidence type="ECO:0000256" key="1">
    <source>
        <dbReference type="SAM" id="Phobius"/>
    </source>
</evidence>
<evidence type="ECO:0000259" key="2">
    <source>
        <dbReference type="PROSITE" id="PS50234"/>
    </source>
</evidence>
<dbReference type="Proteomes" id="UP000018542">
    <property type="component" value="Chromosome"/>
</dbReference>
<dbReference type="RefSeq" id="WP_023788215.1">
    <property type="nucleotide sequence ID" value="NC_022997.1"/>
</dbReference>
<dbReference type="InterPro" id="IPR036465">
    <property type="entry name" value="vWFA_dom_sf"/>
</dbReference>
<accession>V5SH24</accession>
<name>V5SH24_9HYPH</name>
<dbReference type="STRING" id="1029756.W911_14510"/>
<reference evidence="3 4" key="1">
    <citation type="journal article" date="2014" name="Genome Announc.">
        <title>Complete Genome Sequence of Hyphomicrobium nitrativorans Strain NL23, a Denitrifying Bacterium Isolated from Biofilm of a Methanol-Fed Denitrification System Treating Seawater at the Montreal Biodome.</title>
        <authorList>
            <person name="Martineau C."/>
            <person name="Villeneuve C."/>
            <person name="Mauffrey F."/>
            <person name="Villemur R."/>
        </authorList>
    </citation>
    <scope>NUCLEOTIDE SEQUENCE [LARGE SCALE GENOMIC DNA]</scope>
    <source>
        <strain evidence="3">NL23</strain>
    </source>
</reference>
<dbReference type="KEGG" id="hni:W911_14510"/>
<dbReference type="OrthoDB" id="6206554at2"/>
<dbReference type="HOGENOM" id="CLU_071823_0_0_5"/>